<proteinExistence type="predicted"/>
<dbReference type="Proteomes" id="UP000004099">
    <property type="component" value="Unassembled WGS sequence"/>
</dbReference>
<evidence type="ECO:0000256" key="1">
    <source>
        <dbReference type="SAM" id="MobiDB-lite"/>
    </source>
</evidence>
<dbReference type="EMBL" id="ACGS02000021">
    <property type="protein sequence ID" value="EFZ35541.1"/>
    <property type="molecule type" value="Genomic_DNA"/>
</dbReference>
<feature type="compositionally biased region" description="Polar residues" evidence="1">
    <location>
        <begin position="27"/>
        <end position="41"/>
    </location>
</feature>
<feature type="region of interest" description="Disordered" evidence="1">
    <location>
        <begin position="20"/>
        <end position="41"/>
    </location>
</feature>
<sequence length="41" mass="4495">MPVPGHGQKAVLNLPVIPRKTLPPSLHLSNKNASFHQRNEA</sequence>
<protein>
    <submittedName>
        <fullName evidence="2">Uncharacterized protein</fullName>
    </submittedName>
</protein>
<organism evidence="2 3">
    <name type="scientific">Ligilactobacillus ruminis ATCC 25644</name>
    <dbReference type="NCBI Taxonomy" id="525362"/>
    <lineage>
        <taxon>Bacteria</taxon>
        <taxon>Bacillati</taxon>
        <taxon>Bacillota</taxon>
        <taxon>Bacilli</taxon>
        <taxon>Lactobacillales</taxon>
        <taxon>Lactobacillaceae</taxon>
        <taxon>Ligilactobacillus</taxon>
    </lineage>
</organism>
<accession>E7FN71</accession>
<dbReference type="AlphaFoldDB" id="E7FN71"/>
<name>E7FN71_9LACO</name>
<comment type="caution">
    <text evidence="2">The sequence shown here is derived from an EMBL/GenBank/DDBJ whole genome shotgun (WGS) entry which is preliminary data.</text>
</comment>
<gene>
    <name evidence="2" type="ORF">HMPREF0542_10348</name>
</gene>
<evidence type="ECO:0000313" key="2">
    <source>
        <dbReference type="EMBL" id="EFZ35541.1"/>
    </source>
</evidence>
<evidence type="ECO:0000313" key="3">
    <source>
        <dbReference type="Proteomes" id="UP000004099"/>
    </source>
</evidence>
<dbReference type="HOGENOM" id="CLU_3272050_0_0_9"/>
<reference evidence="2 3" key="1">
    <citation type="submission" date="2011-01" db="EMBL/GenBank/DDBJ databases">
        <authorList>
            <person name="Muzny D."/>
            <person name="Qin X."/>
            <person name="Buhay C."/>
            <person name="Dugan-Rocha S."/>
            <person name="Ding Y."/>
            <person name="Chen G."/>
            <person name="Hawes A."/>
            <person name="Holder M."/>
            <person name="Jhangiani S."/>
            <person name="Johnson A."/>
            <person name="Khan Z."/>
            <person name="Li Z."/>
            <person name="Liu W."/>
            <person name="Liu X."/>
            <person name="Perez L."/>
            <person name="Shen H."/>
            <person name="Wang Q."/>
            <person name="Watt J."/>
            <person name="Xi L."/>
            <person name="Xin Y."/>
            <person name="Zhou J."/>
            <person name="Deng J."/>
            <person name="Jiang H."/>
            <person name="Liu Y."/>
            <person name="Qu J."/>
            <person name="Song X.-Z."/>
            <person name="Zhang L."/>
            <person name="Villasana D."/>
            <person name="Johnson A."/>
            <person name="Liu J."/>
            <person name="Liyanage D."/>
            <person name="Lorensuhewa L."/>
            <person name="Robinson T."/>
            <person name="Song A."/>
            <person name="Song B.-B."/>
            <person name="Dinh H."/>
            <person name="Thornton R."/>
            <person name="Coyle M."/>
            <person name="Francisco L."/>
            <person name="Jackson L."/>
            <person name="Javaid M."/>
            <person name="Korchina V."/>
            <person name="Kovar C."/>
            <person name="Mata R."/>
            <person name="Mathew T."/>
            <person name="Ngo R."/>
            <person name="Nguyen L."/>
            <person name="Nguyen N."/>
            <person name="Okwuonu G."/>
            <person name="Ongeri F."/>
            <person name="Pham C."/>
            <person name="Simmons D."/>
            <person name="Wilczek-Boney K."/>
            <person name="Hale W."/>
            <person name="Jakkamsetti A."/>
            <person name="Pham P."/>
            <person name="Ruth R."/>
            <person name="San Lucas F."/>
            <person name="Warren J."/>
            <person name="Zhang J."/>
            <person name="Zhao Z."/>
            <person name="Zhou C."/>
            <person name="Zhu D."/>
            <person name="Lee S."/>
            <person name="Bess C."/>
            <person name="Blankenburg K."/>
            <person name="Forbes L."/>
            <person name="Fu Q."/>
            <person name="Gubbala S."/>
            <person name="Hirani K."/>
            <person name="Jayaseelan J.C."/>
            <person name="Lara F."/>
            <person name="Munidasa M."/>
            <person name="Palculict T."/>
            <person name="Patil S."/>
            <person name="Pu L.-L."/>
            <person name="Saada N."/>
            <person name="Tang L."/>
            <person name="Weissenberger G."/>
            <person name="Zhu Y."/>
            <person name="Hemphill L."/>
            <person name="Shang Y."/>
            <person name="Youmans B."/>
            <person name="Ayvaz T."/>
            <person name="Ross M."/>
            <person name="Santibanez J."/>
            <person name="Aqrawi P."/>
            <person name="Gross S."/>
            <person name="Joshi V."/>
            <person name="Fowler G."/>
            <person name="Nazareth L."/>
            <person name="Reid J."/>
            <person name="Worley K."/>
            <person name="Petrosino J."/>
            <person name="Highlander S."/>
            <person name="Gibbs R."/>
        </authorList>
    </citation>
    <scope>NUCLEOTIDE SEQUENCE [LARGE SCALE GENOMIC DNA]</scope>
    <source>
        <strain evidence="2 3">ATCC 25644</strain>
    </source>
</reference>